<gene>
    <name evidence="1" type="ORF">GXY80_11490</name>
</gene>
<evidence type="ECO:0000313" key="1">
    <source>
        <dbReference type="EMBL" id="NLW36083.1"/>
    </source>
</evidence>
<proteinExistence type="predicted"/>
<accession>A0A351U6K4</accession>
<comment type="caution">
    <text evidence="1">The sequence shown here is derived from an EMBL/GenBank/DDBJ whole genome shotgun (WGS) entry which is preliminary data.</text>
</comment>
<sequence>MEIGGRCIRFFVVRTKEALIAILAGVLLIVGVTPILAADQDVRQDRILSSAEALFKTMEKRDYQRIWTYLSAKSRASIIKETYRKMAEYERGEKGTPYSESLVGQDFAQGGTIAKAYWDGYLGVFDPGLILEQSKWEMGKIDKDRAQIIIKYRKAERPAIIQMIQESGEWKVGLIETFATSKR</sequence>
<protein>
    <submittedName>
        <fullName evidence="1">Uncharacterized protein</fullName>
    </submittedName>
</protein>
<dbReference type="Proteomes" id="UP000777265">
    <property type="component" value="Unassembled WGS sequence"/>
</dbReference>
<dbReference type="EMBL" id="JAAYEE010000211">
    <property type="protein sequence ID" value="NLW36083.1"/>
    <property type="molecule type" value="Genomic_DNA"/>
</dbReference>
<dbReference type="STRING" id="909663.GCA_000512235_02501"/>
<evidence type="ECO:0000313" key="2">
    <source>
        <dbReference type="Proteomes" id="UP000777265"/>
    </source>
</evidence>
<name>A0A351U6K4_9BACT</name>
<reference evidence="1" key="1">
    <citation type="journal article" date="2020" name="Biotechnol. Biofuels">
        <title>New insights from the biogas microbiome by comprehensive genome-resolved metagenomics of nearly 1600 species originating from multiple anaerobic digesters.</title>
        <authorList>
            <person name="Campanaro S."/>
            <person name="Treu L."/>
            <person name="Rodriguez-R L.M."/>
            <person name="Kovalovszki A."/>
            <person name="Ziels R.M."/>
            <person name="Maus I."/>
            <person name="Zhu X."/>
            <person name="Kougias P.G."/>
            <person name="Basile A."/>
            <person name="Luo G."/>
            <person name="Schluter A."/>
            <person name="Konstantinidis K.T."/>
            <person name="Angelidaki I."/>
        </authorList>
    </citation>
    <scope>NUCLEOTIDE SEQUENCE</scope>
    <source>
        <strain evidence="1">AS06rmzACSIP_7</strain>
    </source>
</reference>
<dbReference type="AlphaFoldDB" id="A0A351U6K4"/>
<organism evidence="1 2">
    <name type="scientific">Syntrophorhabdus aromaticivorans</name>
    <dbReference type="NCBI Taxonomy" id="328301"/>
    <lineage>
        <taxon>Bacteria</taxon>
        <taxon>Pseudomonadati</taxon>
        <taxon>Thermodesulfobacteriota</taxon>
        <taxon>Syntrophorhabdia</taxon>
        <taxon>Syntrophorhabdales</taxon>
        <taxon>Syntrophorhabdaceae</taxon>
        <taxon>Syntrophorhabdus</taxon>
    </lineage>
</organism>
<reference evidence="1" key="2">
    <citation type="submission" date="2020-01" db="EMBL/GenBank/DDBJ databases">
        <authorList>
            <person name="Campanaro S."/>
        </authorList>
    </citation>
    <scope>NUCLEOTIDE SEQUENCE</scope>
    <source>
        <strain evidence="1">AS06rmzACSIP_7</strain>
    </source>
</reference>